<dbReference type="InterPro" id="IPR007312">
    <property type="entry name" value="Phosphoesterase"/>
</dbReference>
<evidence type="ECO:0000256" key="1">
    <source>
        <dbReference type="ARBA" id="ARBA00022801"/>
    </source>
</evidence>
<keyword evidence="1" id="KW-0378">Hydrolase</keyword>
<dbReference type="Proteomes" id="UP000077521">
    <property type="component" value="Unassembled WGS sequence"/>
</dbReference>
<dbReference type="PANTHER" id="PTHR31956">
    <property type="entry name" value="NON-SPECIFIC PHOSPHOLIPASE C4-RELATED"/>
    <property type="match status" value="1"/>
</dbReference>
<dbReference type="PANTHER" id="PTHR31956:SF1">
    <property type="entry name" value="NON-SPECIFIC PHOSPHOLIPASE C1"/>
    <property type="match status" value="1"/>
</dbReference>
<gene>
    <name evidence="4" type="ORF">A4X13_0g7131</name>
</gene>
<dbReference type="Gene3D" id="3.40.720.10">
    <property type="entry name" value="Alkaline Phosphatase, subunit A"/>
    <property type="match status" value="1"/>
</dbReference>
<feature type="chain" id="PRO_5043377266" description="Phospholipase C" evidence="3">
    <location>
        <begin position="26"/>
        <end position="664"/>
    </location>
</feature>
<evidence type="ECO:0000256" key="2">
    <source>
        <dbReference type="SAM" id="MobiDB-lite"/>
    </source>
</evidence>
<accession>A0A177TD47</accession>
<evidence type="ECO:0000313" key="5">
    <source>
        <dbReference type="Proteomes" id="UP000077521"/>
    </source>
</evidence>
<proteinExistence type="predicted"/>
<evidence type="ECO:0000313" key="4">
    <source>
        <dbReference type="EMBL" id="KAE8242502.1"/>
    </source>
</evidence>
<keyword evidence="3" id="KW-0732">Signal</keyword>
<sequence>MKLISPAFVALAAALAVLSAPLAQAAPTTTAQASNSSSSTGLTKLTKIVLFMQENRSFDHYFGTMAGVRGFKDPNVHISKNTGKPVFHQPVNATLMKAGQGPPAGVTELLPWYFNSNRTNDMTNCATAGSNSWAANHGAYNGGEIDQWAIKNTPYSMAYYKRQDIPLHFALAEGWAVGDAYSESVIASTQPNRVSWMSGSINVPGGKQSTDAGGPTIDNSGTPGCETEAHGSTHSCYPLHWKTVPEYLEDAGISWQVYSNEDDFGDNSLPAFAQYQNAAPTSNLYQRGLTHIGLDRFVSDAAQGRLPQVSIIIGPADLSEHPPYGPLDGAWLQRKIVEAVVTGKDWNTTALLISYDETGGFADHVIAPLSPPGTPGEWFPTDPLTSSLGPAPAGPGFRLPFTVISPYTRGGIVFSEPSSHESQILFLEKWSAAIGRPWQTAEMSDWRRAHMSDLTRIFDFGRMDVSVPSLPVIRKASQDLFGNYNGAAVCMQKYGSVQPAIPYGNQTEATALATETGFKIQRGQLFEGHYLVFESNSTALTSSSTTLTLSPTTPTHNPPSQRWIIHAQSSLPNSRTFTLQSSFSGTYLGSNLSMTATASDASVFEISDVVVGGEGGKRGYVFVEVGSGKVVSVQGGQVGLVVPASNGTATSVPGSLFAAFSVTY</sequence>
<dbReference type="Pfam" id="PF04185">
    <property type="entry name" value="Phosphoesterase"/>
    <property type="match status" value="1"/>
</dbReference>
<feature type="region of interest" description="Disordered" evidence="2">
    <location>
        <begin position="206"/>
        <end position="233"/>
    </location>
</feature>
<dbReference type="GO" id="GO:0042578">
    <property type="term" value="F:phosphoric ester hydrolase activity"/>
    <property type="evidence" value="ECO:0007669"/>
    <property type="project" value="UniProtKB-ARBA"/>
</dbReference>
<dbReference type="EMBL" id="LWDF02000806">
    <property type="protein sequence ID" value="KAE8242502.1"/>
    <property type="molecule type" value="Genomic_DNA"/>
</dbReference>
<feature type="signal peptide" evidence="3">
    <location>
        <begin position="1"/>
        <end position="25"/>
    </location>
</feature>
<dbReference type="InterPro" id="IPR017850">
    <property type="entry name" value="Alkaline_phosphatase_core_sf"/>
</dbReference>
<dbReference type="CDD" id="cd16014">
    <property type="entry name" value="PLC"/>
    <property type="match status" value="1"/>
</dbReference>
<keyword evidence="5" id="KW-1185">Reference proteome</keyword>
<comment type="caution">
    <text evidence="4">The sequence shown here is derived from an EMBL/GenBank/DDBJ whole genome shotgun (WGS) entry which is preliminary data.</text>
</comment>
<reference evidence="4" key="1">
    <citation type="submission" date="2016-04" db="EMBL/GenBank/DDBJ databases">
        <authorList>
            <person name="Nguyen H.D."/>
            <person name="Samba Siva P."/>
            <person name="Cullis J."/>
            <person name="Levesque C.A."/>
            <person name="Hambleton S."/>
        </authorList>
    </citation>
    <scope>NUCLEOTIDE SEQUENCE</scope>
    <source>
        <strain evidence="4">DAOMC 236416</strain>
    </source>
</reference>
<feature type="compositionally biased region" description="Polar residues" evidence="2">
    <location>
        <begin position="206"/>
        <end position="222"/>
    </location>
</feature>
<organism evidence="4 5">
    <name type="scientific">Tilletia indica</name>
    <dbReference type="NCBI Taxonomy" id="43049"/>
    <lineage>
        <taxon>Eukaryota</taxon>
        <taxon>Fungi</taxon>
        <taxon>Dikarya</taxon>
        <taxon>Basidiomycota</taxon>
        <taxon>Ustilaginomycotina</taxon>
        <taxon>Exobasidiomycetes</taxon>
        <taxon>Tilletiales</taxon>
        <taxon>Tilletiaceae</taxon>
        <taxon>Tilletia</taxon>
    </lineage>
</organism>
<evidence type="ECO:0008006" key="6">
    <source>
        <dbReference type="Google" id="ProtNLM"/>
    </source>
</evidence>
<reference evidence="4" key="2">
    <citation type="journal article" date="2019" name="IMA Fungus">
        <title>Genome sequencing and comparison of five Tilletia species to identify candidate genes for the detection of regulated species infecting wheat.</title>
        <authorList>
            <person name="Nguyen H.D.T."/>
            <person name="Sultana T."/>
            <person name="Kesanakurti P."/>
            <person name="Hambleton S."/>
        </authorList>
    </citation>
    <scope>NUCLEOTIDE SEQUENCE</scope>
    <source>
        <strain evidence="4">DAOMC 236416</strain>
    </source>
</reference>
<dbReference type="AlphaFoldDB" id="A0A177TD47"/>
<evidence type="ECO:0000256" key="3">
    <source>
        <dbReference type="SAM" id="SignalP"/>
    </source>
</evidence>
<name>A0A177TD47_9BASI</name>
<protein>
    <recommendedName>
        <fullName evidence="6">Phospholipase C</fullName>
    </recommendedName>
</protein>